<protein>
    <recommendedName>
        <fullName evidence="7">Nudix hydrolase domain-containing protein</fullName>
    </recommendedName>
</protein>
<dbReference type="EMBL" id="CAJPEX010001732">
    <property type="protein sequence ID" value="CAG0919809.1"/>
    <property type="molecule type" value="Genomic_DNA"/>
</dbReference>
<comment type="cofactor">
    <cofactor evidence="1">
        <name>Mn(2+)</name>
        <dbReference type="ChEBI" id="CHEBI:29035"/>
    </cofactor>
</comment>
<dbReference type="InterPro" id="IPR045121">
    <property type="entry name" value="CoAse"/>
</dbReference>
<keyword evidence="4" id="KW-0378">Hydrolase</keyword>
<organism evidence="8">
    <name type="scientific">Notodromas monacha</name>
    <dbReference type="NCBI Taxonomy" id="399045"/>
    <lineage>
        <taxon>Eukaryota</taxon>
        <taxon>Metazoa</taxon>
        <taxon>Ecdysozoa</taxon>
        <taxon>Arthropoda</taxon>
        <taxon>Crustacea</taxon>
        <taxon>Oligostraca</taxon>
        <taxon>Ostracoda</taxon>
        <taxon>Podocopa</taxon>
        <taxon>Podocopida</taxon>
        <taxon>Cypridocopina</taxon>
        <taxon>Cypridoidea</taxon>
        <taxon>Cyprididae</taxon>
        <taxon>Notodromas</taxon>
    </lineage>
</organism>
<dbReference type="GO" id="GO:0010945">
    <property type="term" value="F:coenzyme A diphosphatase activity"/>
    <property type="evidence" value="ECO:0007669"/>
    <property type="project" value="InterPro"/>
</dbReference>
<evidence type="ECO:0000259" key="7">
    <source>
        <dbReference type="PROSITE" id="PS51462"/>
    </source>
</evidence>
<keyword evidence="3" id="KW-0479">Metal-binding</keyword>
<dbReference type="EMBL" id="OA883769">
    <property type="protein sequence ID" value="CAD7279657.1"/>
    <property type="molecule type" value="Genomic_DNA"/>
</dbReference>
<dbReference type="InterPro" id="IPR015797">
    <property type="entry name" value="NUDIX_hydrolase-like_dom_sf"/>
</dbReference>
<dbReference type="GO" id="GO:0046872">
    <property type="term" value="F:metal ion binding"/>
    <property type="evidence" value="ECO:0007669"/>
    <property type="project" value="UniProtKB-KW"/>
</dbReference>
<dbReference type="CDD" id="cd03426">
    <property type="entry name" value="NUDIX_CoAse_Nudt7"/>
    <property type="match status" value="1"/>
</dbReference>
<sequence>MSHLSSLRRANCMQRVKELSVFRLPAKEPKKHAAVLVPLCKTETDQLSLLYTLRSSSLRSHSGQVCFPGGTHDEQDADLIATALRETEEEIGLQPNLVEPWGFLPKVPSKNFEVWVHPVIAEIRNLALDSLRVNRDEVEQVFLESLDTLCDEASFSTTDYKIGRTVLTMPVFQGEHHKIWGLTAVITFQLLMCLVPERFSPQMQLLSGKNGFPMPPSFLTSSKL</sequence>
<proteinExistence type="predicted"/>
<evidence type="ECO:0000256" key="2">
    <source>
        <dbReference type="ARBA" id="ARBA00001946"/>
    </source>
</evidence>
<evidence type="ECO:0000256" key="6">
    <source>
        <dbReference type="ARBA" id="ARBA00023211"/>
    </source>
</evidence>
<dbReference type="OrthoDB" id="10262892at2759"/>
<evidence type="ECO:0000256" key="4">
    <source>
        <dbReference type="ARBA" id="ARBA00022801"/>
    </source>
</evidence>
<evidence type="ECO:0000313" key="8">
    <source>
        <dbReference type="EMBL" id="CAD7279657.1"/>
    </source>
</evidence>
<keyword evidence="5" id="KW-0460">Magnesium</keyword>
<dbReference type="PANTHER" id="PTHR12992">
    <property type="entry name" value="NUDIX HYDROLASE"/>
    <property type="match status" value="1"/>
</dbReference>
<comment type="cofactor">
    <cofactor evidence="2">
        <name>Mg(2+)</name>
        <dbReference type="ChEBI" id="CHEBI:18420"/>
    </cofactor>
</comment>
<dbReference type="SUPFAM" id="SSF55811">
    <property type="entry name" value="Nudix"/>
    <property type="match status" value="1"/>
</dbReference>
<dbReference type="Proteomes" id="UP000678499">
    <property type="component" value="Unassembled WGS sequence"/>
</dbReference>
<dbReference type="Pfam" id="PF00293">
    <property type="entry name" value="NUDIX"/>
    <property type="match status" value="1"/>
</dbReference>
<dbReference type="InterPro" id="IPR000086">
    <property type="entry name" value="NUDIX_hydrolase_dom"/>
</dbReference>
<accession>A0A7R9GEJ7</accession>
<name>A0A7R9GEJ7_9CRUS</name>
<dbReference type="AlphaFoldDB" id="A0A7R9GEJ7"/>
<keyword evidence="9" id="KW-1185">Reference proteome</keyword>
<evidence type="ECO:0000313" key="9">
    <source>
        <dbReference type="Proteomes" id="UP000678499"/>
    </source>
</evidence>
<reference evidence="8" key="1">
    <citation type="submission" date="2020-11" db="EMBL/GenBank/DDBJ databases">
        <authorList>
            <person name="Tran Van P."/>
        </authorList>
    </citation>
    <scope>NUCLEOTIDE SEQUENCE</scope>
</reference>
<gene>
    <name evidence="8" type="ORF">NMOB1V02_LOCUS7325</name>
</gene>
<evidence type="ECO:0000256" key="3">
    <source>
        <dbReference type="ARBA" id="ARBA00022723"/>
    </source>
</evidence>
<feature type="domain" description="Nudix hydrolase" evidence="7">
    <location>
        <begin position="30"/>
        <end position="168"/>
    </location>
</feature>
<evidence type="ECO:0000256" key="5">
    <source>
        <dbReference type="ARBA" id="ARBA00022842"/>
    </source>
</evidence>
<dbReference type="PANTHER" id="PTHR12992:SF11">
    <property type="entry name" value="MITOCHONDRIAL COENZYME A DIPHOSPHATASE NUDT8"/>
    <property type="match status" value="1"/>
</dbReference>
<keyword evidence="6" id="KW-0464">Manganese</keyword>
<evidence type="ECO:0000256" key="1">
    <source>
        <dbReference type="ARBA" id="ARBA00001936"/>
    </source>
</evidence>
<dbReference type="Gene3D" id="3.90.79.10">
    <property type="entry name" value="Nucleoside Triphosphate Pyrophosphohydrolase"/>
    <property type="match status" value="1"/>
</dbReference>
<dbReference type="PROSITE" id="PS51462">
    <property type="entry name" value="NUDIX"/>
    <property type="match status" value="1"/>
</dbReference>